<dbReference type="Proteomes" id="UP000275385">
    <property type="component" value="Unassembled WGS sequence"/>
</dbReference>
<organism evidence="2 3">
    <name type="scientific">Coniochaeta pulveracea</name>
    <dbReference type="NCBI Taxonomy" id="177199"/>
    <lineage>
        <taxon>Eukaryota</taxon>
        <taxon>Fungi</taxon>
        <taxon>Dikarya</taxon>
        <taxon>Ascomycota</taxon>
        <taxon>Pezizomycotina</taxon>
        <taxon>Sordariomycetes</taxon>
        <taxon>Sordariomycetidae</taxon>
        <taxon>Coniochaetales</taxon>
        <taxon>Coniochaetaceae</taxon>
        <taxon>Coniochaeta</taxon>
    </lineage>
</organism>
<dbReference type="EMBL" id="QVQW01000122">
    <property type="protein sequence ID" value="RKU40085.1"/>
    <property type="molecule type" value="Genomic_DNA"/>
</dbReference>
<feature type="compositionally biased region" description="Gly residues" evidence="1">
    <location>
        <begin position="196"/>
        <end position="206"/>
    </location>
</feature>
<dbReference type="PANTHER" id="PTHR42089:SF1">
    <property type="entry name" value="YALI0F09427P"/>
    <property type="match status" value="1"/>
</dbReference>
<protein>
    <submittedName>
        <fullName evidence="2">Uncharacterized protein</fullName>
    </submittedName>
</protein>
<evidence type="ECO:0000256" key="1">
    <source>
        <dbReference type="SAM" id="MobiDB-lite"/>
    </source>
</evidence>
<dbReference type="PANTHER" id="PTHR42089">
    <property type="entry name" value="YALI0F09427P"/>
    <property type="match status" value="1"/>
</dbReference>
<evidence type="ECO:0000313" key="2">
    <source>
        <dbReference type="EMBL" id="RKU40085.1"/>
    </source>
</evidence>
<name>A0A420XWQ1_9PEZI</name>
<feature type="region of interest" description="Disordered" evidence="1">
    <location>
        <begin position="130"/>
        <end position="206"/>
    </location>
</feature>
<proteinExistence type="predicted"/>
<dbReference type="AlphaFoldDB" id="A0A420XWQ1"/>
<sequence>MHDNRSHPLLAQVPLTVSPFITLPSATILPYTYKQLPPTLPPSSVGITATSLPSSDKPKYVVSPSGHAAHPDDIIASCRALQNHITKLQADAERELREFDERVKAKDLAEKRRLAPGWLDSDVRVLEPVRKDTRKGKEKDEGPKDLLGEDGGIDSGLASLDGGDKSSGQGQVSHGGPGANWVGLPDQGEELDRAFGGLGLGKTSGN</sequence>
<reference evidence="2 3" key="1">
    <citation type="submission" date="2018-08" db="EMBL/GenBank/DDBJ databases">
        <title>Draft genome of the lignicolous fungus Coniochaeta pulveracea.</title>
        <authorList>
            <person name="Borstlap C.J."/>
            <person name="De Witt R.N."/>
            <person name="Botha A."/>
            <person name="Volschenk H."/>
        </authorList>
    </citation>
    <scope>NUCLEOTIDE SEQUENCE [LARGE SCALE GENOMIC DNA]</scope>
    <source>
        <strain evidence="2 3">CAB683</strain>
    </source>
</reference>
<evidence type="ECO:0000313" key="3">
    <source>
        <dbReference type="Proteomes" id="UP000275385"/>
    </source>
</evidence>
<feature type="compositionally biased region" description="Basic and acidic residues" evidence="1">
    <location>
        <begin position="130"/>
        <end position="147"/>
    </location>
</feature>
<comment type="caution">
    <text evidence="2">The sequence shown here is derived from an EMBL/GenBank/DDBJ whole genome shotgun (WGS) entry which is preliminary data.</text>
</comment>
<dbReference type="STRING" id="177199.A0A420XWQ1"/>
<gene>
    <name evidence="2" type="ORF">DL546_001825</name>
</gene>
<dbReference type="OrthoDB" id="5344687at2759"/>
<accession>A0A420XWQ1</accession>
<keyword evidence="3" id="KW-1185">Reference proteome</keyword>
<feature type="region of interest" description="Disordered" evidence="1">
    <location>
        <begin position="47"/>
        <end position="66"/>
    </location>
</feature>